<dbReference type="InterPro" id="IPR029030">
    <property type="entry name" value="Caspase-like_dom_sf"/>
</dbReference>
<evidence type="ECO:0000313" key="2">
    <source>
        <dbReference type="EMBL" id="CAF4214778.1"/>
    </source>
</evidence>
<dbReference type="AlphaFoldDB" id="A0A820C087"/>
<proteinExistence type="predicted"/>
<sequence>RPFLKTVTFFKLSLFLSMATSTSATPTKAKRKLALVMGIGKYQNIVSLSNPENDADDITSELESITFNT</sequence>
<feature type="chain" id="PRO_5032858338" evidence="1">
    <location>
        <begin position="25"/>
        <end position="69"/>
    </location>
</feature>
<protein>
    <submittedName>
        <fullName evidence="2">Uncharacterized protein</fullName>
    </submittedName>
</protein>
<evidence type="ECO:0000313" key="3">
    <source>
        <dbReference type="Proteomes" id="UP000663873"/>
    </source>
</evidence>
<accession>A0A820C087</accession>
<keyword evidence="1" id="KW-0732">Signal</keyword>
<evidence type="ECO:0000256" key="1">
    <source>
        <dbReference type="SAM" id="SignalP"/>
    </source>
</evidence>
<keyword evidence="3" id="KW-1185">Reference proteome</keyword>
<dbReference type="EMBL" id="CAJOBP010000738">
    <property type="protein sequence ID" value="CAF4214778.1"/>
    <property type="molecule type" value="Genomic_DNA"/>
</dbReference>
<gene>
    <name evidence="2" type="ORF">UJA718_LOCUS7363</name>
</gene>
<name>A0A820C087_9BILA</name>
<feature type="non-terminal residue" evidence="2">
    <location>
        <position position="1"/>
    </location>
</feature>
<comment type="caution">
    <text evidence="2">The sequence shown here is derived from an EMBL/GenBank/DDBJ whole genome shotgun (WGS) entry which is preliminary data.</text>
</comment>
<reference evidence="2" key="1">
    <citation type="submission" date="2021-02" db="EMBL/GenBank/DDBJ databases">
        <authorList>
            <person name="Nowell W R."/>
        </authorList>
    </citation>
    <scope>NUCLEOTIDE SEQUENCE</scope>
</reference>
<dbReference type="Gene3D" id="3.40.50.1460">
    <property type="match status" value="1"/>
</dbReference>
<dbReference type="Proteomes" id="UP000663873">
    <property type="component" value="Unassembled WGS sequence"/>
</dbReference>
<feature type="signal peptide" evidence="1">
    <location>
        <begin position="1"/>
        <end position="24"/>
    </location>
</feature>
<dbReference type="SUPFAM" id="SSF52129">
    <property type="entry name" value="Caspase-like"/>
    <property type="match status" value="1"/>
</dbReference>
<organism evidence="2 3">
    <name type="scientific">Rotaria socialis</name>
    <dbReference type="NCBI Taxonomy" id="392032"/>
    <lineage>
        <taxon>Eukaryota</taxon>
        <taxon>Metazoa</taxon>
        <taxon>Spiralia</taxon>
        <taxon>Gnathifera</taxon>
        <taxon>Rotifera</taxon>
        <taxon>Eurotatoria</taxon>
        <taxon>Bdelloidea</taxon>
        <taxon>Philodinida</taxon>
        <taxon>Philodinidae</taxon>
        <taxon>Rotaria</taxon>
    </lineage>
</organism>